<reference evidence="1 2" key="1">
    <citation type="submission" date="2024-04" db="EMBL/GenBank/DDBJ databases">
        <authorList>
            <person name="Fracassetti M."/>
        </authorList>
    </citation>
    <scope>NUCLEOTIDE SEQUENCE [LARGE SCALE GENOMIC DNA]</scope>
</reference>
<protein>
    <submittedName>
        <fullName evidence="1">Uncharacterized protein</fullName>
    </submittedName>
</protein>
<evidence type="ECO:0000313" key="1">
    <source>
        <dbReference type="EMBL" id="CAL1410829.1"/>
    </source>
</evidence>
<evidence type="ECO:0000313" key="2">
    <source>
        <dbReference type="Proteomes" id="UP001497516"/>
    </source>
</evidence>
<organism evidence="1 2">
    <name type="scientific">Linum trigynum</name>
    <dbReference type="NCBI Taxonomy" id="586398"/>
    <lineage>
        <taxon>Eukaryota</taxon>
        <taxon>Viridiplantae</taxon>
        <taxon>Streptophyta</taxon>
        <taxon>Embryophyta</taxon>
        <taxon>Tracheophyta</taxon>
        <taxon>Spermatophyta</taxon>
        <taxon>Magnoliopsida</taxon>
        <taxon>eudicotyledons</taxon>
        <taxon>Gunneridae</taxon>
        <taxon>Pentapetalae</taxon>
        <taxon>rosids</taxon>
        <taxon>fabids</taxon>
        <taxon>Malpighiales</taxon>
        <taxon>Linaceae</taxon>
        <taxon>Linum</taxon>
    </lineage>
</organism>
<keyword evidence="2" id="KW-1185">Reference proteome</keyword>
<dbReference type="EMBL" id="OZ034822">
    <property type="protein sequence ID" value="CAL1410829.1"/>
    <property type="molecule type" value="Genomic_DNA"/>
</dbReference>
<name>A0AAV2GKZ9_9ROSI</name>
<proteinExistence type="predicted"/>
<dbReference type="AlphaFoldDB" id="A0AAV2GKZ9"/>
<sequence>MSTQGIEDKEVRWGWSFKFEPHWTRHEECGKVVEEAWSDGALDTIGRLDRVRGRLDAWSRATFPNFGRKKDRIKRALRALDRMPVSDQVLGQRKQLLSEMEQVEADE</sequence>
<dbReference type="Proteomes" id="UP001497516">
    <property type="component" value="Chromosome 9"/>
</dbReference>
<gene>
    <name evidence="1" type="ORF">LTRI10_LOCUS50221</name>
</gene>
<accession>A0AAV2GKZ9</accession>